<evidence type="ECO:0000256" key="1">
    <source>
        <dbReference type="ARBA" id="ARBA00004571"/>
    </source>
</evidence>
<evidence type="ECO:0000256" key="11">
    <source>
        <dbReference type="PROSITE-ProRule" id="PRU01360"/>
    </source>
</evidence>
<keyword evidence="6" id="KW-0732">Signal</keyword>
<evidence type="ECO:0000313" key="15">
    <source>
        <dbReference type="EMBL" id="EAR60919.1"/>
    </source>
</evidence>
<dbReference type="SUPFAM" id="SSF56935">
    <property type="entry name" value="Porins"/>
    <property type="match status" value="1"/>
</dbReference>
<dbReference type="Pfam" id="PF00593">
    <property type="entry name" value="TonB_dep_Rec_b-barrel"/>
    <property type="match status" value="1"/>
</dbReference>
<evidence type="ECO:0000256" key="2">
    <source>
        <dbReference type="ARBA" id="ARBA00008143"/>
    </source>
</evidence>
<dbReference type="PANTHER" id="PTHR30069">
    <property type="entry name" value="TONB-DEPENDENT OUTER MEMBRANE RECEPTOR"/>
    <property type="match status" value="1"/>
</dbReference>
<dbReference type="CDD" id="cd01347">
    <property type="entry name" value="ligand_gated_channel"/>
    <property type="match status" value="1"/>
</dbReference>
<feature type="domain" description="TonB-dependent receptor-like beta-barrel" evidence="13">
    <location>
        <begin position="242"/>
        <end position="669"/>
    </location>
</feature>
<dbReference type="InterPro" id="IPR000531">
    <property type="entry name" value="Beta-barrel_TonB"/>
</dbReference>
<reference evidence="15 16" key="1">
    <citation type="submission" date="2006-02" db="EMBL/GenBank/DDBJ databases">
        <authorList>
            <person name="Pinhassi J."/>
            <person name="Pedros-Alio C."/>
            <person name="Ferriera S."/>
            <person name="Johnson J."/>
            <person name="Kravitz S."/>
            <person name="Halpern A."/>
            <person name="Remington K."/>
            <person name="Beeson K."/>
            <person name="Tran B."/>
            <person name="Rogers Y.-H."/>
            <person name="Friedman R."/>
            <person name="Venter J.C."/>
        </authorList>
    </citation>
    <scope>NUCLEOTIDE SEQUENCE [LARGE SCALE GENOMIC DNA]</scope>
    <source>
        <strain evidence="15 16">MED92</strain>
    </source>
</reference>
<dbReference type="PANTHER" id="PTHR30069:SF29">
    <property type="entry name" value="HEMOGLOBIN AND HEMOGLOBIN-HAPTOGLOBIN-BINDING PROTEIN 1-RELATED"/>
    <property type="match status" value="1"/>
</dbReference>
<protein>
    <submittedName>
        <fullName evidence="15">TonB-dependent receptor</fullName>
    </submittedName>
</protein>
<comment type="subcellular location">
    <subcellularLocation>
        <location evidence="1 11">Cell outer membrane</location>
        <topology evidence="1 11">Multi-pass membrane protein</topology>
    </subcellularLocation>
</comment>
<evidence type="ECO:0000256" key="4">
    <source>
        <dbReference type="ARBA" id="ARBA00022452"/>
    </source>
</evidence>
<keyword evidence="7 12" id="KW-0798">TonB box</keyword>
<keyword evidence="3 11" id="KW-0813">Transport</keyword>
<dbReference type="AlphaFoldDB" id="A0A7U8C6Q8"/>
<dbReference type="PROSITE" id="PS52016">
    <property type="entry name" value="TONB_DEPENDENT_REC_3"/>
    <property type="match status" value="1"/>
</dbReference>
<dbReference type="GO" id="GO:0015344">
    <property type="term" value="F:siderophore uptake transmembrane transporter activity"/>
    <property type="evidence" value="ECO:0007669"/>
    <property type="project" value="TreeGrafter"/>
</dbReference>
<keyword evidence="10 11" id="KW-0998">Cell outer membrane</keyword>
<dbReference type="InterPro" id="IPR012910">
    <property type="entry name" value="Plug_dom"/>
</dbReference>
<name>A0A7U8C6Q8_NEPCE</name>
<evidence type="ECO:0000313" key="16">
    <source>
        <dbReference type="Proteomes" id="UP000002171"/>
    </source>
</evidence>
<comment type="caution">
    <text evidence="15">The sequence shown here is derived from an EMBL/GenBank/DDBJ whole genome shotgun (WGS) entry which is preliminary data.</text>
</comment>
<evidence type="ECO:0000256" key="6">
    <source>
        <dbReference type="ARBA" id="ARBA00022729"/>
    </source>
</evidence>
<evidence type="ECO:0000259" key="13">
    <source>
        <dbReference type="Pfam" id="PF00593"/>
    </source>
</evidence>
<evidence type="ECO:0000256" key="5">
    <source>
        <dbReference type="ARBA" id="ARBA00022692"/>
    </source>
</evidence>
<organism evidence="15 16">
    <name type="scientific">Neptuniibacter caesariensis</name>
    <dbReference type="NCBI Taxonomy" id="207954"/>
    <lineage>
        <taxon>Bacteria</taxon>
        <taxon>Pseudomonadati</taxon>
        <taxon>Pseudomonadota</taxon>
        <taxon>Gammaproteobacteria</taxon>
        <taxon>Oceanospirillales</taxon>
        <taxon>Oceanospirillaceae</taxon>
        <taxon>Neptuniibacter</taxon>
    </lineage>
</organism>
<keyword evidence="4 11" id="KW-1134">Transmembrane beta strand</keyword>
<dbReference type="EMBL" id="AAOW01000012">
    <property type="protein sequence ID" value="EAR60919.1"/>
    <property type="molecule type" value="Genomic_DNA"/>
</dbReference>
<proteinExistence type="inferred from homology"/>
<dbReference type="InterPro" id="IPR039426">
    <property type="entry name" value="TonB-dep_rcpt-like"/>
</dbReference>
<gene>
    <name evidence="15" type="ORF">MED92_01931</name>
</gene>
<keyword evidence="9 15" id="KW-0675">Receptor</keyword>
<dbReference type="InterPro" id="IPR037066">
    <property type="entry name" value="Plug_dom_sf"/>
</dbReference>
<keyword evidence="8 11" id="KW-0472">Membrane</keyword>
<evidence type="ECO:0000256" key="7">
    <source>
        <dbReference type="ARBA" id="ARBA00023077"/>
    </source>
</evidence>
<evidence type="ECO:0000256" key="9">
    <source>
        <dbReference type="ARBA" id="ARBA00023170"/>
    </source>
</evidence>
<evidence type="ECO:0000256" key="10">
    <source>
        <dbReference type="ARBA" id="ARBA00023237"/>
    </source>
</evidence>
<dbReference type="Gene3D" id="2.40.170.20">
    <property type="entry name" value="TonB-dependent receptor, beta-barrel domain"/>
    <property type="match status" value="1"/>
</dbReference>
<evidence type="ECO:0000256" key="3">
    <source>
        <dbReference type="ARBA" id="ARBA00022448"/>
    </source>
</evidence>
<dbReference type="Proteomes" id="UP000002171">
    <property type="component" value="Unassembled WGS sequence"/>
</dbReference>
<comment type="similarity">
    <text evidence="2">Belongs to the TonB-dependent receptor family. Hemoglobin/haptoglobin binding protein subfamily.</text>
</comment>
<feature type="domain" description="TonB-dependent receptor plug" evidence="14">
    <location>
        <begin position="45"/>
        <end position="155"/>
    </location>
</feature>
<keyword evidence="5 11" id="KW-0812">Transmembrane</keyword>
<evidence type="ECO:0000256" key="12">
    <source>
        <dbReference type="RuleBase" id="RU003357"/>
    </source>
</evidence>
<dbReference type="GO" id="GO:0044718">
    <property type="term" value="P:siderophore transmembrane transport"/>
    <property type="evidence" value="ECO:0007669"/>
    <property type="project" value="TreeGrafter"/>
</dbReference>
<sequence length="701" mass="77535">MVLSYLILIILIAPSLRAGTLNDEFKHSDEEAYFTEIASGHLEALRKAPGVVTVITADDIERSGATHLDEVLESVPGLHVNRSDLSRLEPVYSIRGIQNGFSAQALILFNSMEIKNPFSGGLPAVFRLPLNSISRIEIIKGASSALYGANAFSGVINIIPKKGQDAVKPVAQIRTGSFGSHDLTLQHHYTTEAGTGYFLSLEQQYSDGDNNRIIAQDLQSTTDNLIATDASLAPGPLNTHYSVTNLFLNIEQANWSWNNWYWENNNAGNGQGAARTLDNSGKENIVSFMSQLQYRSIIDQQTSIEGNTYFHYLDGESQLTLFPANSRIPIGSDGNPFTAPGNLINFPDGVIGIPAGTTYRYYFDLGLQYIGIVDHILHFQTGAQSTQFRSREQKNFGPGILTGTEISVDGTLTDVSGSPNSYITNQDRQNFFLAVQDQWHITPDVTLTLGGRLDHYSDFGSTFNPRAGVVWEPSPDFTGKLLYGEAFRAPSFSELYLKNNPSGIGSSSLKPEQIKSYEIVTDWIINPELQLTNTLFLYKASELIKTELKNNVLVFQNTGANKGYGIESEFKWQLDHNLSLKGYYSHLKSKNSNTNKTIADIPRNTAYLALNSDLPGKWQINLSNHWIGSSSRQNGDNRENRGSYTWTTLKASKQSLIPGLKLAVIVKNLFDKEAFAPSSSTIPGDYPLEGRSVWGELTYRY</sequence>
<keyword evidence="16" id="KW-1185">Reference proteome</keyword>
<dbReference type="GO" id="GO:0009279">
    <property type="term" value="C:cell outer membrane"/>
    <property type="evidence" value="ECO:0007669"/>
    <property type="project" value="UniProtKB-SubCell"/>
</dbReference>
<evidence type="ECO:0000259" key="14">
    <source>
        <dbReference type="Pfam" id="PF07715"/>
    </source>
</evidence>
<evidence type="ECO:0000256" key="8">
    <source>
        <dbReference type="ARBA" id="ARBA00023136"/>
    </source>
</evidence>
<dbReference type="Pfam" id="PF07715">
    <property type="entry name" value="Plug"/>
    <property type="match status" value="1"/>
</dbReference>
<dbReference type="Gene3D" id="2.170.130.10">
    <property type="entry name" value="TonB-dependent receptor, plug domain"/>
    <property type="match status" value="1"/>
</dbReference>
<dbReference type="InterPro" id="IPR036942">
    <property type="entry name" value="Beta-barrel_TonB_sf"/>
</dbReference>
<accession>A0A7U8C6Q8</accession>